<dbReference type="Proteomes" id="UP000054279">
    <property type="component" value="Unassembled WGS sequence"/>
</dbReference>
<gene>
    <name evidence="1" type="ORF">M422DRAFT_784092</name>
</gene>
<proteinExistence type="predicted"/>
<dbReference type="EMBL" id="KN837267">
    <property type="protein sequence ID" value="KIJ30205.1"/>
    <property type="molecule type" value="Genomic_DNA"/>
</dbReference>
<dbReference type="OrthoDB" id="3132318at2759"/>
<evidence type="ECO:0000313" key="2">
    <source>
        <dbReference type="Proteomes" id="UP000054279"/>
    </source>
</evidence>
<sequence length="81" mass="9206">MCRRIAEGVIYRPCGHFRRTGITAIVDCSSSRCRKSIRHGDRCNCAKRGCIDYWGPDVQKVIAHIDELCSPCRFPPREPAI</sequence>
<accession>A0A0C9UYH5</accession>
<protein>
    <submittedName>
        <fullName evidence="1">Unplaced genomic scaffold SPHSTscaffold_192, whole genome shotgun sequence</fullName>
    </submittedName>
</protein>
<evidence type="ECO:0000313" key="1">
    <source>
        <dbReference type="EMBL" id="KIJ30205.1"/>
    </source>
</evidence>
<organism evidence="1 2">
    <name type="scientific">Sphaerobolus stellatus (strain SS14)</name>
    <dbReference type="NCBI Taxonomy" id="990650"/>
    <lineage>
        <taxon>Eukaryota</taxon>
        <taxon>Fungi</taxon>
        <taxon>Dikarya</taxon>
        <taxon>Basidiomycota</taxon>
        <taxon>Agaricomycotina</taxon>
        <taxon>Agaricomycetes</taxon>
        <taxon>Phallomycetidae</taxon>
        <taxon>Geastrales</taxon>
        <taxon>Sphaerobolaceae</taxon>
        <taxon>Sphaerobolus</taxon>
    </lineage>
</organism>
<reference evidence="1 2" key="1">
    <citation type="submission" date="2014-06" db="EMBL/GenBank/DDBJ databases">
        <title>Evolutionary Origins and Diversification of the Mycorrhizal Mutualists.</title>
        <authorList>
            <consortium name="DOE Joint Genome Institute"/>
            <consortium name="Mycorrhizal Genomics Consortium"/>
            <person name="Kohler A."/>
            <person name="Kuo A."/>
            <person name="Nagy L.G."/>
            <person name="Floudas D."/>
            <person name="Copeland A."/>
            <person name="Barry K.W."/>
            <person name="Cichocki N."/>
            <person name="Veneault-Fourrey C."/>
            <person name="LaButti K."/>
            <person name="Lindquist E.A."/>
            <person name="Lipzen A."/>
            <person name="Lundell T."/>
            <person name="Morin E."/>
            <person name="Murat C."/>
            <person name="Riley R."/>
            <person name="Ohm R."/>
            <person name="Sun H."/>
            <person name="Tunlid A."/>
            <person name="Henrissat B."/>
            <person name="Grigoriev I.V."/>
            <person name="Hibbett D.S."/>
            <person name="Martin F."/>
        </authorList>
    </citation>
    <scope>NUCLEOTIDE SEQUENCE [LARGE SCALE GENOMIC DNA]</scope>
    <source>
        <strain evidence="1 2">SS14</strain>
    </source>
</reference>
<dbReference type="HOGENOM" id="CLU_180191_1_0_1"/>
<keyword evidence="2" id="KW-1185">Reference proteome</keyword>
<name>A0A0C9UYH5_SPHS4</name>
<dbReference type="AlphaFoldDB" id="A0A0C9UYH5"/>